<keyword evidence="1" id="KW-1134">Transmembrane beta strand</keyword>
<accession>B7BD15</accession>
<dbReference type="Proteomes" id="UP000005510">
    <property type="component" value="Unassembled WGS sequence"/>
</dbReference>
<reference evidence="3 4" key="1">
    <citation type="submission" date="2008-10" db="EMBL/GenBank/DDBJ databases">
        <title>Draft genome sequence of Parabacteroides johnsonii (DSM 18315).</title>
        <authorList>
            <person name="Sudarsanam P."/>
            <person name="Ley R."/>
            <person name="Guruge J."/>
            <person name="Turnbaugh P.J."/>
            <person name="Mahowald M."/>
            <person name="Liep D."/>
            <person name="Gordon J."/>
        </authorList>
    </citation>
    <scope>NUCLEOTIDE SEQUENCE [LARGE SCALE GENOMIC DNA]</scope>
    <source>
        <strain evidence="3 4">DSM 18315</strain>
    </source>
</reference>
<evidence type="ECO:0000259" key="2">
    <source>
        <dbReference type="Pfam" id="PF07715"/>
    </source>
</evidence>
<organism evidence="3 4">
    <name type="scientific">Parabacteroides johnsonii DSM 18315</name>
    <dbReference type="NCBI Taxonomy" id="537006"/>
    <lineage>
        <taxon>Bacteria</taxon>
        <taxon>Pseudomonadati</taxon>
        <taxon>Bacteroidota</taxon>
        <taxon>Bacteroidia</taxon>
        <taxon>Bacteroidales</taxon>
        <taxon>Tannerellaceae</taxon>
        <taxon>Parabacteroides</taxon>
    </lineage>
</organism>
<keyword evidence="1" id="KW-0812">Transmembrane</keyword>
<evidence type="ECO:0000313" key="3">
    <source>
        <dbReference type="EMBL" id="EEC95671.1"/>
    </source>
</evidence>
<dbReference type="STRING" id="537006.PRABACTJOHN_02934"/>
<proteinExistence type="inferred from homology"/>
<evidence type="ECO:0000256" key="1">
    <source>
        <dbReference type="PROSITE-ProRule" id="PRU01360"/>
    </source>
</evidence>
<dbReference type="Pfam" id="PF07715">
    <property type="entry name" value="Plug"/>
    <property type="match status" value="1"/>
</dbReference>
<dbReference type="HOGENOM" id="CLU_004317_3_6_10"/>
<comment type="caution">
    <text evidence="3">The sequence shown here is derived from an EMBL/GenBank/DDBJ whole genome shotgun (WGS) entry which is preliminary data.</text>
</comment>
<dbReference type="AlphaFoldDB" id="B7BD15"/>
<dbReference type="SUPFAM" id="SSF56935">
    <property type="entry name" value="Porins"/>
    <property type="match status" value="1"/>
</dbReference>
<dbReference type="Gene3D" id="2.170.130.10">
    <property type="entry name" value="TonB-dependent receptor, plug domain"/>
    <property type="match status" value="1"/>
</dbReference>
<comment type="similarity">
    <text evidence="1">Belongs to the TonB-dependent receptor family.</text>
</comment>
<dbReference type="GO" id="GO:0009279">
    <property type="term" value="C:cell outer membrane"/>
    <property type="evidence" value="ECO:0007669"/>
    <property type="project" value="UniProtKB-SubCell"/>
</dbReference>
<protein>
    <submittedName>
        <fullName evidence="3">TonB-dependent receptor plug domain protein</fullName>
    </submittedName>
</protein>
<dbReference type="EMBL" id="ABYH01000324">
    <property type="protein sequence ID" value="EEC95671.1"/>
    <property type="molecule type" value="Genomic_DNA"/>
</dbReference>
<feature type="domain" description="TonB-dependent receptor plug" evidence="2">
    <location>
        <begin position="39"/>
        <end position="146"/>
    </location>
</feature>
<dbReference type="InterPro" id="IPR039426">
    <property type="entry name" value="TonB-dep_rcpt-like"/>
</dbReference>
<keyword evidence="1" id="KW-0472">Membrane</keyword>
<comment type="subcellular location">
    <subcellularLocation>
        <location evidence="1">Cell outer membrane</location>
        <topology evidence="1">Multi-pass membrane protein</topology>
    </subcellularLocation>
</comment>
<gene>
    <name evidence="3" type="ORF">PRABACTJOHN_02934</name>
</gene>
<name>B7BD15_9BACT</name>
<dbReference type="InterPro" id="IPR037066">
    <property type="entry name" value="Plug_dom_sf"/>
</dbReference>
<dbReference type="NCBIfam" id="TIGR04057">
    <property type="entry name" value="SusC_RagA_signa"/>
    <property type="match status" value="1"/>
</dbReference>
<keyword evidence="1" id="KW-0813">Transport</keyword>
<dbReference type="InterPro" id="IPR023997">
    <property type="entry name" value="TonB-dep_OMP_SusC/RagA_CS"/>
</dbReference>
<dbReference type="FunFam" id="2.170.130.10:FF:000003">
    <property type="entry name" value="SusC/RagA family TonB-linked outer membrane protein"/>
    <property type="match status" value="1"/>
</dbReference>
<sequence>MGMRAQEIGVKSNLKIFMESDNQMLEEVMVVAYGTAKKSAFTGSAAVLKSEEIGKIQTSNAMSTLAGKAAGVQLSTASGQPGVSSPSIRIRGISSINAGNTPLIILDGSPFDGDMNSINTQDIESMTVLKDAASNALYGARGANGVIMITTKQGQKGDARVTLDAKWGVNSRATKTYNTINDPAQYYEVYYTGLKNMFMANGNGAAQAHYLANQNLCANNSYGLWYNVFNVPAGQAMIGSNGKLNPNATIGNLVNYNGQEYLLTPDDWLDAAYKNSLRQEYNVTISSGNQKSSFYSSFGYLKNEGIVDNSDYTRFVGRLKADYQVKDWLKVGANASFTHYDMNSFVSGGDGDGSSVSSGNIFAAATQVAPIYPLFIRDKNGNVLIDANGNTMYDYGDGGNAGLERPVFGKSNALSDAILNTYATDGNTINGTAFAEISFLKDFKFTTTNSVYVDESRLTTVTNPYYGSYASSNGILGKTHSRRYSVNYQQLLNYVKINRIT</sequence>
<dbReference type="InterPro" id="IPR012910">
    <property type="entry name" value="Plug_dom"/>
</dbReference>
<keyword evidence="3" id="KW-0675">Receptor</keyword>
<keyword evidence="1" id="KW-0998">Cell outer membrane</keyword>
<evidence type="ECO:0000313" key="4">
    <source>
        <dbReference type="Proteomes" id="UP000005510"/>
    </source>
</evidence>
<dbReference type="PROSITE" id="PS52016">
    <property type="entry name" value="TONB_DEPENDENT_REC_3"/>
    <property type="match status" value="1"/>
</dbReference>
<reference evidence="3 4" key="2">
    <citation type="submission" date="2008-10" db="EMBL/GenBank/DDBJ databases">
        <authorList>
            <person name="Fulton L."/>
            <person name="Clifton S."/>
            <person name="Fulton B."/>
            <person name="Xu J."/>
            <person name="Minx P."/>
            <person name="Pepin K.H."/>
            <person name="Johnson M."/>
            <person name="Bhonagiri V."/>
            <person name="Nash W.E."/>
            <person name="Mardis E.R."/>
            <person name="Wilson R.K."/>
        </authorList>
    </citation>
    <scope>NUCLEOTIDE SEQUENCE [LARGE SCALE GENOMIC DNA]</scope>
    <source>
        <strain evidence="3 4">DSM 18315</strain>
    </source>
</reference>